<accession>A2ELH2</accession>
<dbReference type="RefSeq" id="XP_001318722.1">
    <property type="nucleotide sequence ID" value="XM_001318687.1"/>
</dbReference>
<dbReference type="OMA" id="VRGNMDY"/>
<dbReference type="InParanoid" id="A2ELH2"/>
<dbReference type="PANTHER" id="PTHR11124">
    <property type="entry name" value="VACUOLAR SORTING PROTEIN VPS29"/>
    <property type="match status" value="1"/>
</dbReference>
<evidence type="ECO:0000256" key="2">
    <source>
        <dbReference type="ARBA" id="ARBA00017767"/>
    </source>
</evidence>
<comment type="similarity">
    <text evidence="1 5">Belongs to the VPS29 family.</text>
</comment>
<dbReference type="VEuPathDB" id="TrichDB:TVAGG3_0005190"/>
<dbReference type="FunFam" id="3.60.21.10:FF:000015">
    <property type="entry name" value="Vacuolar protein sorting-associated protein 29"/>
    <property type="match status" value="1"/>
</dbReference>
<evidence type="ECO:0000259" key="6">
    <source>
        <dbReference type="Pfam" id="PF12850"/>
    </source>
</evidence>
<keyword evidence="8" id="KW-1185">Reference proteome</keyword>
<sequence length="184" mass="20282">MLILVIGDLHIPQRKLKIPEQFLKLIVPGKLDKVICVGNLTTPDQMAWIKSLCKDVTVVYGDYDEKMTDVSERATLSAGSFKIGVIHGHQVLPWGDPERLGAVGREMNVDILVSGQTHVASVSTYENILFLNPGSLTGAYSNTATTSTPSFMVLDVKKDQMTVYLYQIGQSDDVEVLSYNHTLI</sequence>
<dbReference type="InterPro" id="IPR029052">
    <property type="entry name" value="Metallo-depent_PP-like"/>
</dbReference>
<evidence type="ECO:0000256" key="5">
    <source>
        <dbReference type="RuleBase" id="RU362040"/>
    </source>
</evidence>
<evidence type="ECO:0000313" key="8">
    <source>
        <dbReference type="Proteomes" id="UP000001542"/>
    </source>
</evidence>
<dbReference type="KEGG" id="tva:4764376"/>
<dbReference type="InterPro" id="IPR024654">
    <property type="entry name" value="Calcineurin-like_PHP_lpxH"/>
</dbReference>
<dbReference type="Pfam" id="PF12850">
    <property type="entry name" value="Metallophos_2"/>
    <property type="match status" value="1"/>
</dbReference>
<name>A2ELH2_TRIV3</name>
<evidence type="ECO:0000256" key="3">
    <source>
        <dbReference type="ARBA" id="ARBA00022448"/>
    </source>
</evidence>
<dbReference type="GO" id="GO:0005768">
    <property type="term" value="C:endosome"/>
    <property type="evidence" value="ECO:0000318"/>
    <property type="project" value="GO_Central"/>
</dbReference>
<reference evidence="7" key="1">
    <citation type="submission" date="2006-10" db="EMBL/GenBank/DDBJ databases">
        <authorList>
            <person name="Amadeo P."/>
            <person name="Zhao Q."/>
            <person name="Wortman J."/>
            <person name="Fraser-Liggett C."/>
            <person name="Carlton J."/>
        </authorList>
    </citation>
    <scope>NUCLEOTIDE SEQUENCE</scope>
    <source>
        <strain evidence="7">G3</strain>
    </source>
</reference>
<organism evidence="7 8">
    <name type="scientific">Trichomonas vaginalis (strain ATCC PRA-98 / G3)</name>
    <dbReference type="NCBI Taxonomy" id="412133"/>
    <lineage>
        <taxon>Eukaryota</taxon>
        <taxon>Metamonada</taxon>
        <taxon>Parabasalia</taxon>
        <taxon>Trichomonadida</taxon>
        <taxon>Trichomonadidae</taxon>
        <taxon>Trichomonas</taxon>
    </lineage>
</organism>
<dbReference type="GO" id="GO:0006886">
    <property type="term" value="P:intracellular protein transport"/>
    <property type="evidence" value="ECO:0000318"/>
    <property type="project" value="GO_Central"/>
</dbReference>
<keyword evidence="4" id="KW-0653">Protein transport</keyword>
<dbReference type="SMR" id="A2ELH2"/>
<evidence type="ECO:0000256" key="1">
    <source>
        <dbReference type="ARBA" id="ARBA00005945"/>
    </source>
</evidence>
<dbReference type="InterPro" id="IPR000979">
    <property type="entry name" value="Phosphodiesterase_MJ0936/Vps29"/>
</dbReference>
<evidence type="ECO:0000256" key="4">
    <source>
        <dbReference type="ARBA" id="ARBA00022927"/>
    </source>
</evidence>
<gene>
    <name evidence="7" type="ORF">TVAG_257380</name>
</gene>
<proteinExistence type="inferred from homology"/>
<dbReference type="SUPFAM" id="SSF56300">
    <property type="entry name" value="Metallo-dependent phosphatases"/>
    <property type="match status" value="1"/>
</dbReference>
<dbReference type="GO" id="GO:0042147">
    <property type="term" value="P:retrograde transport, endosome to Golgi"/>
    <property type="evidence" value="ECO:0000318"/>
    <property type="project" value="GO_Central"/>
</dbReference>
<dbReference type="Proteomes" id="UP000001542">
    <property type="component" value="Unassembled WGS sequence"/>
</dbReference>
<dbReference type="EMBL" id="DS113422">
    <property type="protein sequence ID" value="EAY06499.1"/>
    <property type="molecule type" value="Genomic_DNA"/>
</dbReference>
<dbReference type="NCBIfam" id="TIGR00040">
    <property type="entry name" value="yfcE"/>
    <property type="match status" value="1"/>
</dbReference>
<dbReference type="GO" id="GO:0005829">
    <property type="term" value="C:cytosol"/>
    <property type="evidence" value="ECO:0007669"/>
    <property type="project" value="GOC"/>
</dbReference>
<reference evidence="7" key="2">
    <citation type="journal article" date="2007" name="Science">
        <title>Draft genome sequence of the sexually transmitted pathogen Trichomonas vaginalis.</title>
        <authorList>
            <person name="Carlton J.M."/>
            <person name="Hirt R.P."/>
            <person name="Silva J.C."/>
            <person name="Delcher A.L."/>
            <person name="Schatz M."/>
            <person name="Zhao Q."/>
            <person name="Wortman J.R."/>
            <person name="Bidwell S.L."/>
            <person name="Alsmark U.C.M."/>
            <person name="Besteiro S."/>
            <person name="Sicheritz-Ponten T."/>
            <person name="Noel C.J."/>
            <person name="Dacks J.B."/>
            <person name="Foster P.G."/>
            <person name="Simillion C."/>
            <person name="Van de Peer Y."/>
            <person name="Miranda-Saavedra D."/>
            <person name="Barton G.J."/>
            <person name="Westrop G.D."/>
            <person name="Mueller S."/>
            <person name="Dessi D."/>
            <person name="Fiori P.L."/>
            <person name="Ren Q."/>
            <person name="Paulsen I."/>
            <person name="Zhang H."/>
            <person name="Bastida-Corcuera F.D."/>
            <person name="Simoes-Barbosa A."/>
            <person name="Brown M.T."/>
            <person name="Hayes R.D."/>
            <person name="Mukherjee M."/>
            <person name="Okumura C.Y."/>
            <person name="Schneider R."/>
            <person name="Smith A.J."/>
            <person name="Vanacova S."/>
            <person name="Villalvazo M."/>
            <person name="Haas B.J."/>
            <person name="Pertea M."/>
            <person name="Feldblyum T.V."/>
            <person name="Utterback T.R."/>
            <person name="Shu C.L."/>
            <person name="Osoegawa K."/>
            <person name="de Jong P.J."/>
            <person name="Hrdy I."/>
            <person name="Horvathova L."/>
            <person name="Zubacova Z."/>
            <person name="Dolezal P."/>
            <person name="Malik S.B."/>
            <person name="Logsdon J.M. Jr."/>
            <person name="Henze K."/>
            <person name="Gupta A."/>
            <person name="Wang C.C."/>
            <person name="Dunne R.L."/>
            <person name="Upcroft J.A."/>
            <person name="Upcroft P."/>
            <person name="White O."/>
            <person name="Salzberg S.L."/>
            <person name="Tang P."/>
            <person name="Chiu C.-H."/>
            <person name="Lee Y.-S."/>
            <person name="Embley T.M."/>
            <person name="Coombs G.H."/>
            <person name="Mottram J.C."/>
            <person name="Tachezy J."/>
            <person name="Fraser-Liggett C.M."/>
            <person name="Johnson P.J."/>
        </authorList>
    </citation>
    <scope>NUCLEOTIDE SEQUENCE [LARGE SCALE GENOMIC DNA]</scope>
    <source>
        <strain evidence="7">G3</strain>
    </source>
</reference>
<keyword evidence="3" id="KW-0813">Transport</keyword>
<dbReference type="AlphaFoldDB" id="A2ELH2"/>
<dbReference type="OrthoDB" id="10258130at2759"/>
<dbReference type="GO" id="GO:0030904">
    <property type="term" value="C:retromer complex"/>
    <property type="evidence" value="ECO:0000318"/>
    <property type="project" value="GO_Central"/>
</dbReference>
<evidence type="ECO:0000313" key="7">
    <source>
        <dbReference type="EMBL" id="EAY06499.1"/>
    </source>
</evidence>
<dbReference type="STRING" id="5722.A2ELH2"/>
<protein>
    <recommendedName>
        <fullName evidence="2 5">Vacuolar protein sorting-associated protein 29</fullName>
    </recommendedName>
</protein>
<dbReference type="Gene3D" id="3.60.21.10">
    <property type="match status" value="1"/>
</dbReference>
<feature type="domain" description="Calcineurin-like phosphoesterase" evidence="6">
    <location>
        <begin position="1"/>
        <end position="158"/>
    </location>
</feature>
<dbReference type="VEuPathDB" id="TrichDB:TVAG_257380"/>
<dbReference type="eggNOG" id="KOG3325">
    <property type="taxonomic scope" value="Eukaryota"/>
</dbReference>